<proteinExistence type="predicted"/>
<gene>
    <name evidence="1" type="ORF">EV182_006463</name>
</gene>
<reference evidence="1" key="1">
    <citation type="submission" date="2022-06" db="EMBL/GenBank/DDBJ databases">
        <title>Phylogenomic reconstructions and comparative analyses of Kickxellomycotina fungi.</title>
        <authorList>
            <person name="Reynolds N.K."/>
            <person name="Stajich J.E."/>
            <person name="Barry K."/>
            <person name="Grigoriev I.V."/>
            <person name="Crous P."/>
            <person name="Smith M.E."/>
        </authorList>
    </citation>
    <scope>NUCLEOTIDE SEQUENCE</scope>
    <source>
        <strain evidence="1">RSA 2271</strain>
    </source>
</reference>
<feature type="non-terminal residue" evidence="1">
    <location>
        <position position="1"/>
    </location>
</feature>
<dbReference type="EMBL" id="JAMZIH010002663">
    <property type="protein sequence ID" value="KAJ1677297.1"/>
    <property type="molecule type" value="Genomic_DNA"/>
</dbReference>
<evidence type="ECO:0000313" key="1">
    <source>
        <dbReference type="EMBL" id="KAJ1677297.1"/>
    </source>
</evidence>
<evidence type="ECO:0000313" key="2">
    <source>
        <dbReference type="Proteomes" id="UP001145114"/>
    </source>
</evidence>
<organism evidence="1 2">
    <name type="scientific">Spiromyces aspiralis</name>
    <dbReference type="NCBI Taxonomy" id="68401"/>
    <lineage>
        <taxon>Eukaryota</taxon>
        <taxon>Fungi</taxon>
        <taxon>Fungi incertae sedis</taxon>
        <taxon>Zoopagomycota</taxon>
        <taxon>Kickxellomycotina</taxon>
        <taxon>Kickxellomycetes</taxon>
        <taxon>Kickxellales</taxon>
        <taxon>Kickxellaceae</taxon>
        <taxon>Spiromyces</taxon>
    </lineage>
</organism>
<sequence>AVKVNPQTGQAIYEPANRYAKHITTALLALTSVWAVRQRRIMLERVNGLVSLAGASRPMLTTLAWTAGILACLNARPPFKDLETSANAGNNSSINNNRDDPTSHAS</sequence>
<protein>
    <submittedName>
        <fullName evidence="1">Uncharacterized protein</fullName>
    </submittedName>
</protein>
<dbReference type="Proteomes" id="UP001145114">
    <property type="component" value="Unassembled WGS sequence"/>
</dbReference>
<comment type="caution">
    <text evidence="1">The sequence shown here is derived from an EMBL/GenBank/DDBJ whole genome shotgun (WGS) entry which is preliminary data.</text>
</comment>
<keyword evidence="2" id="KW-1185">Reference proteome</keyword>
<accession>A0ACC1HM78</accession>
<name>A0ACC1HM78_9FUNG</name>